<dbReference type="RefSeq" id="WP_331932546.1">
    <property type="nucleotide sequence ID" value="NZ_JBEPLU010000001.1"/>
</dbReference>
<sequence>MMKTWIAAALGALALAVPAAALAAQSYEAAAVEGDFVVKDFKFASGESLPALKLHYRTLGKPVRDAQGKVTNAVMVLHGTGGSGAQFLSPQFADELYGPGQPLDIQRYYVILPDGIGHGASSKPSDGLRAKFPHYGYGDMVEAQRRLLVDGLKVDHLRLLMGTSMGCMHGFVWGETHPDFVQAMMPLACLPVQIAGMNRFWRKAAVENIKADPAWKGGDYEAQPVLGLRGAVNLLLLMGAAPQAWQAQVPTRDAAEAYYQTRLEADLPRRDANDMIYQLDASRDYDPSKGLERITMPVTWVNSTDDLINPPNLGIAEPAAKRLKNGRFVLIKATSETRGHGTHTAARFWKQDLIDLLARSEKP</sequence>
<feature type="domain" description="AB hydrolase-1" evidence="3">
    <location>
        <begin position="73"/>
        <end position="331"/>
    </location>
</feature>
<accession>A0ABV2EH50</accession>
<dbReference type="EMBL" id="JBEPLU010000001">
    <property type="protein sequence ID" value="MET3526358.1"/>
    <property type="molecule type" value="Genomic_DNA"/>
</dbReference>
<dbReference type="PANTHER" id="PTHR32268:SF11">
    <property type="entry name" value="HOMOSERINE O-ACETYLTRANSFERASE"/>
    <property type="match status" value="1"/>
</dbReference>
<dbReference type="SUPFAM" id="SSF53474">
    <property type="entry name" value="alpha/beta-Hydrolases"/>
    <property type="match status" value="1"/>
</dbReference>
<keyword evidence="2" id="KW-0732">Signal</keyword>
<gene>
    <name evidence="4" type="ORF">ABID41_001453</name>
</gene>
<dbReference type="NCBIfam" id="NF005071">
    <property type="entry name" value="PRK06489.1"/>
    <property type="match status" value="1"/>
</dbReference>
<dbReference type="InterPro" id="IPR008220">
    <property type="entry name" value="HAT_MetX-like"/>
</dbReference>
<name>A0ABV2EH50_9CAUL</name>
<evidence type="ECO:0000256" key="1">
    <source>
        <dbReference type="ARBA" id="ARBA00022679"/>
    </source>
</evidence>
<dbReference type="EC" id="2.3.1.31" evidence="4"/>
<proteinExistence type="predicted"/>
<evidence type="ECO:0000256" key="2">
    <source>
        <dbReference type="SAM" id="SignalP"/>
    </source>
</evidence>
<dbReference type="Proteomes" id="UP001549110">
    <property type="component" value="Unassembled WGS sequence"/>
</dbReference>
<reference evidence="4 5" key="1">
    <citation type="submission" date="2024-06" db="EMBL/GenBank/DDBJ databases">
        <title>Genomic Encyclopedia of Type Strains, Phase IV (KMG-IV): sequencing the most valuable type-strain genomes for metagenomic binning, comparative biology and taxonomic classification.</title>
        <authorList>
            <person name="Goeker M."/>
        </authorList>
    </citation>
    <scope>NUCLEOTIDE SEQUENCE [LARGE SCALE GENOMIC DNA]</scope>
    <source>
        <strain evidence="4 5">DSM 17809</strain>
    </source>
</reference>
<evidence type="ECO:0000313" key="4">
    <source>
        <dbReference type="EMBL" id="MET3526358.1"/>
    </source>
</evidence>
<keyword evidence="5" id="KW-1185">Reference proteome</keyword>
<evidence type="ECO:0000259" key="3">
    <source>
        <dbReference type="Pfam" id="PF00561"/>
    </source>
</evidence>
<evidence type="ECO:0000313" key="5">
    <source>
        <dbReference type="Proteomes" id="UP001549110"/>
    </source>
</evidence>
<dbReference type="Gene3D" id="3.40.50.1820">
    <property type="entry name" value="alpha/beta hydrolase"/>
    <property type="match status" value="1"/>
</dbReference>
<dbReference type="InterPro" id="IPR029058">
    <property type="entry name" value="AB_hydrolase_fold"/>
</dbReference>
<dbReference type="PIRSF" id="PIRSF000443">
    <property type="entry name" value="Homoser_Ac_trans"/>
    <property type="match status" value="1"/>
</dbReference>
<dbReference type="InterPro" id="IPR000073">
    <property type="entry name" value="AB_hydrolase_1"/>
</dbReference>
<dbReference type="Pfam" id="PF00561">
    <property type="entry name" value="Abhydrolase_1"/>
    <property type="match status" value="1"/>
</dbReference>
<dbReference type="GO" id="GO:0004414">
    <property type="term" value="F:homoserine O-acetyltransferase activity"/>
    <property type="evidence" value="ECO:0007669"/>
    <property type="project" value="UniProtKB-EC"/>
</dbReference>
<protein>
    <submittedName>
        <fullName evidence="4">Homoserine O-acetyltransferase</fullName>
        <ecNumber evidence="4">2.3.1.31</ecNumber>
    </submittedName>
</protein>
<comment type="caution">
    <text evidence="4">The sequence shown here is derived from an EMBL/GenBank/DDBJ whole genome shotgun (WGS) entry which is preliminary data.</text>
</comment>
<organism evidence="4 5">
    <name type="scientific">Phenylobacterium koreense</name>
    <dbReference type="NCBI Taxonomy" id="266125"/>
    <lineage>
        <taxon>Bacteria</taxon>
        <taxon>Pseudomonadati</taxon>
        <taxon>Pseudomonadota</taxon>
        <taxon>Alphaproteobacteria</taxon>
        <taxon>Caulobacterales</taxon>
        <taxon>Caulobacteraceae</taxon>
        <taxon>Phenylobacterium</taxon>
    </lineage>
</organism>
<keyword evidence="1 4" id="KW-0808">Transferase</keyword>
<dbReference type="PANTHER" id="PTHR32268">
    <property type="entry name" value="HOMOSERINE O-ACETYLTRANSFERASE"/>
    <property type="match status" value="1"/>
</dbReference>
<feature type="signal peptide" evidence="2">
    <location>
        <begin position="1"/>
        <end position="23"/>
    </location>
</feature>
<keyword evidence="4" id="KW-0012">Acyltransferase</keyword>
<feature type="chain" id="PRO_5046357200" evidence="2">
    <location>
        <begin position="24"/>
        <end position="363"/>
    </location>
</feature>